<reference evidence="2 3" key="1">
    <citation type="submission" date="2019-12" db="EMBL/GenBank/DDBJ databases">
        <title>Chromosome-level assembly of the Caenorhabditis remanei genome.</title>
        <authorList>
            <person name="Teterina A.A."/>
            <person name="Willis J.H."/>
            <person name="Phillips P.C."/>
        </authorList>
    </citation>
    <scope>NUCLEOTIDE SEQUENCE [LARGE SCALE GENOMIC DNA]</scope>
    <source>
        <strain evidence="2 3">PX506</strain>
        <tissue evidence="2">Whole organism</tissue>
    </source>
</reference>
<comment type="caution">
    <text evidence="2">The sequence shown here is derived from an EMBL/GenBank/DDBJ whole genome shotgun (WGS) entry which is preliminary data.</text>
</comment>
<feature type="region of interest" description="Disordered" evidence="1">
    <location>
        <begin position="150"/>
        <end position="176"/>
    </location>
</feature>
<sequence>MNQGVSIILYVLFNRRLLLLRSRRERGAGKFAEDVVRVDDVSPSSDAFFPFSCFRNRRNTRHPTRFLKLTSKPTRGTLARESALCEAESEDDDSRKIGGNEAIRLLRVHPFTNMIHSLHGKRVNFSDAMEGIGTLSTTGADDRDEHDALPESERLFGVSEKKEMSSESTEDEENVVSVSDDDVTLIGVVMNDFAAIFGFNSRSVISLVTLASEQFEDGGGVVTSNLSNNLFTVISSSGVILGLDGTAIRSNGENGGRRDEPRSCAV</sequence>
<proteinExistence type="predicted"/>
<dbReference type="EMBL" id="WUAV01000001">
    <property type="protein sequence ID" value="KAF1768976.1"/>
    <property type="molecule type" value="Genomic_DNA"/>
</dbReference>
<dbReference type="KEGG" id="crq:GCK72_000789"/>
<dbReference type="Proteomes" id="UP000483820">
    <property type="component" value="Chromosome I"/>
</dbReference>
<dbReference type="GeneID" id="78773179"/>
<dbReference type="RefSeq" id="XP_053591325.1">
    <property type="nucleotide sequence ID" value="XM_053722680.1"/>
</dbReference>
<accession>A0A6A5HQM4</accession>
<protein>
    <submittedName>
        <fullName evidence="2">Uncharacterized protein</fullName>
    </submittedName>
</protein>
<gene>
    <name evidence="2" type="ORF">GCK72_000789</name>
</gene>
<organism evidence="2 3">
    <name type="scientific">Caenorhabditis remanei</name>
    <name type="common">Caenorhabditis vulgaris</name>
    <dbReference type="NCBI Taxonomy" id="31234"/>
    <lineage>
        <taxon>Eukaryota</taxon>
        <taxon>Metazoa</taxon>
        <taxon>Ecdysozoa</taxon>
        <taxon>Nematoda</taxon>
        <taxon>Chromadorea</taxon>
        <taxon>Rhabditida</taxon>
        <taxon>Rhabditina</taxon>
        <taxon>Rhabditomorpha</taxon>
        <taxon>Rhabditoidea</taxon>
        <taxon>Rhabditidae</taxon>
        <taxon>Peloderinae</taxon>
        <taxon>Caenorhabditis</taxon>
    </lineage>
</organism>
<evidence type="ECO:0000313" key="2">
    <source>
        <dbReference type="EMBL" id="KAF1768976.1"/>
    </source>
</evidence>
<dbReference type="AlphaFoldDB" id="A0A6A5HQM4"/>
<dbReference type="CTD" id="78773179"/>
<evidence type="ECO:0000313" key="3">
    <source>
        <dbReference type="Proteomes" id="UP000483820"/>
    </source>
</evidence>
<name>A0A6A5HQM4_CAERE</name>
<evidence type="ECO:0000256" key="1">
    <source>
        <dbReference type="SAM" id="MobiDB-lite"/>
    </source>
</evidence>
<feature type="compositionally biased region" description="Basic and acidic residues" evidence="1">
    <location>
        <begin position="150"/>
        <end position="165"/>
    </location>
</feature>